<dbReference type="VEuPathDB" id="FungiDB:FOC1_g10005623"/>
<name>A0A2H3TT47_FUSOX</name>
<reference evidence="2" key="1">
    <citation type="submission" date="2016-09" db="EMBL/GenBank/DDBJ databases">
        <authorList>
            <person name="Guldener U."/>
        </authorList>
    </citation>
    <scope>NUCLEOTIDE SEQUENCE [LARGE SCALE GENOMIC DNA]</scope>
    <source>
        <strain evidence="2">V64-1</strain>
    </source>
</reference>
<dbReference type="VEuPathDB" id="FungiDB:FOIG_11549"/>
<dbReference type="PANTHER" id="PTHR36440:SF1">
    <property type="entry name" value="PUTATIVE (AFU_ORTHOLOGUE AFUA_8G07350)-RELATED"/>
    <property type="match status" value="1"/>
</dbReference>
<dbReference type="PANTHER" id="PTHR36440">
    <property type="entry name" value="PUTATIVE (AFU_ORTHOLOGUE AFUA_8G07350)-RELATED"/>
    <property type="match status" value="1"/>
</dbReference>
<dbReference type="VEuPathDB" id="FungiDB:HZS61_010954"/>
<dbReference type="AlphaFoldDB" id="A0A2H3TT47"/>
<evidence type="ECO:0008006" key="3">
    <source>
        <dbReference type="Google" id="ProtNLM"/>
    </source>
</evidence>
<dbReference type="SUPFAM" id="SSF51182">
    <property type="entry name" value="RmlC-like cupins"/>
    <property type="match status" value="2"/>
</dbReference>
<sequence>MERIVLPPSVAGKSSTAKDPCIFESFAGDKVYVSGTPSFTILTSGGQAFPSPVPTHYYKHTHHDFLCIKGQLKVWLNDQCKILNPGDYASVAPPYFLRNHTGPSAVLGGTAVCPYVTGAESGNRYSLATLEGSNQFETQVLSGGIRFPDVDHCFFVSDGYLEATINDTDSSRIGPGEVAWLPAGTHFDIKPVSSYSKVFMYSQPGGLGDLVYAAGKDKPHTGLNCMIPDSPSPFDREKLSQYKSEFKFDLM</sequence>
<dbReference type="InterPro" id="IPR011051">
    <property type="entry name" value="RmlC_Cupin_sf"/>
</dbReference>
<gene>
    <name evidence="1" type="ORF">FRV6_15895</name>
</gene>
<protein>
    <recommendedName>
        <fullName evidence="3">Cupin 2 conserved barrel domain-containing protein</fullName>
    </recommendedName>
</protein>
<dbReference type="InterPro" id="IPR053146">
    <property type="entry name" value="QDO-like"/>
</dbReference>
<dbReference type="VEuPathDB" id="FungiDB:FOXG_13416"/>
<dbReference type="VEuPathDB" id="FungiDB:FOZG_15320"/>
<accession>A0A2H3TT47</accession>
<dbReference type="Gene3D" id="2.60.120.10">
    <property type="entry name" value="Jelly Rolls"/>
    <property type="match status" value="2"/>
</dbReference>
<evidence type="ECO:0000313" key="1">
    <source>
        <dbReference type="EMBL" id="SCO91767.1"/>
    </source>
</evidence>
<dbReference type="OrthoDB" id="2588190at2759"/>
<dbReference type="InterPro" id="IPR014710">
    <property type="entry name" value="RmlC-like_jellyroll"/>
</dbReference>
<dbReference type="VEuPathDB" id="FungiDB:FOC4_g10005495"/>
<dbReference type="Proteomes" id="UP000219369">
    <property type="component" value="Unassembled WGS sequence"/>
</dbReference>
<evidence type="ECO:0000313" key="2">
    <source>
        <dbReference type="Proteomes" id="UP000219369"/>
    </source>
</evidence>
<dbReference type="VEuPathDB" id="FungiDB:FOMG_09442"/>
<organism evidence="1 2">
    <name type="scientific">Fusarium oxysporum</name>
    <name type="common">Fusarium vascular wilt</name>
    <dbReference type="NCBI Taxonomy" id="5507"/>
    <lineage>
        <taxon>Eukaryota</taxon>
        <taxon>Fungi</taxon>
        <taxon>Dikarya</taxon>
        <taxon>Ascomycota</taxon>
        <taxon>Pezizomycotina</taxon>
        <taxon>Sordariomycetes</taxon>
        <taxon>Hypocreomycetidae</taxon>
        <taxon>Hypocreales</taxon>
        <taxon>Nectriaceae</taxon>
        <taxon>Fusarium</taxon>
        <taxon>Fusarium oxysporum species complex</taxon>
    </lineage>
</organism>
<proteinExistence type="predicted"/>
<dbReference type="EMBL" id="FMJY01000010">
    <property type="protein sequence ID" value="SCO91767.1"/>
    <property type="molecule type" value="Genomic_DNA"/>
</dbReference>